<name>A0ABS5F8X0_9PROT</name>
<accession>A0ABS5F8X0</accession>
<dbReference type="InterPro" id="IPR001763">
    <property type="entry name" value="Rhodanese-like_dom"/>
</dbReference>
<keyword evidence="3" id="KW-1185">Reference proteome</keyword>
<dbReference type="PANTHER" id="PTHR44086">
    <property type="entry name" value="THIOSULFATE SULFURTRANSFERASE RDL2, MITOCHONDRIAL-RELATED"/>
    <property type="match status" value="1"/>
</dbReference>
<dbReference type="SUPFAM" id="SSF52821">
    <property type="entry name" value="Rhodanese/Cell cycle control phosphatase"/>
    <property type="match status" value="1"/>
</dbReference>
<organism evidence="2 3">
    <name type="scientific">Plastoroseomonas hellenica</name>
    <dbReference type="NCBI Taxonomy" id="2687306"/>
    <lineage>
        <taxon>Bacteria</taxon>
        <taxon>Pseudomonadati</taxon>
        <taxon>Pseudomonadota</taxon>
        <taxon>Alphaproteobacteria</taxon>
        <taxon>Acetobacterales</taxon>
        <taxon>Acetobacteraceae</taxon>
        <taxon>Plastoroseomonas</taxon>
    </lineage>
</organism>
<comment type="caution">
    <text evidence="2">The sequence shown here is derived from an EMBL/GenBank/DDBJ whole genome shotgun (WGS) entry which is preliminary data.</text>
</comment>
<sequence length="126" mass="13012">MATTVKQMLADAEAVVPRISAQEAVALHAKGDAVFIDLREPPELTASGKVPGALAIPRGLLEFRADPEGASRDPSLAAGKTVITYCASGGRAALAGRTLRELGYGDVRNLGAFKDWVAAGGKVEPV</sequence>
<evidence type="ECO:0000313" key="2">
    <source>
        <dbReference type="EMBL" id="MBR0669020.1"/>
    </source>
</evidence>
<dbReference type="PANTHER" id="PTHR44086:SF10">
    <property type="entry name" value="THIOSULFATE SULFURTRANSFERASE_RHODANESE-LIKE DOMAIN-CONTAINING PROTEIN 3"/>
    <property type="match status" value="1"/>
</dbReference>
<reference evidence="3" key="1">
    <citation type="journal article" date="2021" name="Syst. Appl. Microbiol.">
        <title>Roseomonas hellenica sp. nov., isolated from roots of wild-growing Alkanna tinctoria.</title>
        <authorList>
            <person name="Rat A."/>
            <person name="Naranjo H.D."/>
            <person name="Lebbe L."/>
            <person name="Cnockaert M."/>
            <person name="Krigas N."/>
            <person name="Grigoriadou K."/>
            <person name="Maloupa E."/>
            <person name="Willems A."/>
        </authorList>
    </citation>
    <scope>NUCLEOTIDE SEQUENCE [LARGE SCALE GENOMIC DNA]</scope>
    <source>
        <strain evidence="3">LMG 31523</strain>
    </source>
</reference>
<evidence type="ECO:0000313" key="3">
    <source>
        <dbReference type="Proteomes" id="UP001196870"/>
    </source>
</evidence>
<protein>
    <submittedName>
        <fullName evidence="2">Rhodanese-like domain-containing protein</fullName>
    </submittedName>
</protein>
<dbReference type="Proteomes" id="UP001196870">
    <property type="component" value="Unassembled WGS sequence"/>
</dbReference>
<dbReference type="PROSITE" id="PS50206">
    <property type="entry name" value="RHODANESE_3"/>
    <property type="match status" value="1"/>
</dbReference>
<dbReference type="Gene3D" id="3.40.250.10">
    <property type="entry name" value="Rhodanese-like domain"/>
    <property type="match status" value="1"/>
</dbReference>
<dbReference type="RefSeq" id="WP_211857487.1">
    <property type="nucleotide sequence ID" value="NZ_JAAGBB010000078.1"/>
</dbReference>
<evidence type="ECO:0000259" key="1">
    <source>
        <dbReference type="PROSITE" id="PS50206"/>
    </source>
</evidence>
<dbReference type="InterPro" id="IPR036873">
    <property type="entry name" value="Rhodanese-like_dom_sf"/>
</dbReference>
<feature type="domain" description="Rhodanese" evidence="1">
    <location>
        <begin position="29"/>
        <end position="125"/>
    </location>
</feature>
<gene>
    <name evidence="2" type="ORF">GXW71_32020</name>
</gene>
<proteinExistence type="predicted"/>
<dbReference type="EMBL" id="JAAGBB010000078">
    <property type="protein sequence ID" value="MBR0669020.1"/>
    <property type="molecule type" value="Genomic_DNA"/>
</dbReference>
<dbReference type="Pfam" id="PF00581">
    <property type="entry name" value="Rhodanese"/>
    <property type="match status" value="1"/>
</dbReference>
<dbReference type="SMART" id="SM00450">
    <property type="entry name" value="RHOD"/>
    <property type="match status" value="1"/>
</dbReference>